<reference evidence="2 3" key="1">
    <citation type="journal article" date="2019" name="Nat. Med.">
        <title>A library of human gut bacterial isolates paired with longitudinal multiomics data enables mechanistic microbiome research.</title>
        <authorList>
            <person name="Poyet M."/>
            <person name="Groussin M."/>
            <person name="Gibbons S.M."/>
            <person name="Avila-Pacheco J."/>
            <person name="Jiang X."/>
            <person name="Kearney S.M."/>
            <person name="Perrotta A.R."/>
            <person name="Berdy B."/>
            <person name="Zhao S."/>
            <person name="Lieberman T.D."/>
            <person name="Swanson P.K."/>
            <person name="Smith M."/>
            <person name="Roesemann S."/>
            <person name="Alexander J.E."/>
            <person name="Rich S.A."/>
            <person name="Livny J."/>
            <person name="Vlamakis H."/>
            <person name="Clish C."/>
            <person name="Bullock K."/>
            <person name="Deik A."/>
            <person name="Scott J."/>
            <person name="Pierce K.A."/>
            <person name="Xavier R.J."/>
            <person name="Alm E.J."/>
        </authorList>
    </citation>
    <scope>NUCLEOTIDE SEQUENCE [LARGE SCALE GENOMIC DNA]</scope>
    <source>
        <strain evidence="2 3">BIOML-A266</strain>
    </source>
</reference>
<dbReference type="Proteomes" id="UP000322940">
    <property type="component" value="Unassembled WGS sequence"/>
</dbReference>
<dbReference type="AlphaFoldDB" id="A0A5B3H0S7"/>
<comment type="caution">
    <text evidence="2">The sequence shown here is derived from an EMBL/GenBank/DDBJ whole genome shotgun (WGS) entry which is preliminary data.</text>
</comment>
<evidence type="ECO:0000259" key="1">
    <source>
        <dbReference type="Pfam" id="PF20691"/>
    </source>
</evidence>
<evidence type="ECO:0000313" key="3">
    <source>
        <dbReference type="Proteomes" id="UP000322940"/>
    </source>
</evidence>
<dbReference type="InterPro" id="IPR049100">
    <property type="entry name" value="TAGT"/>
</dbReference>
<accession>A0A5B3H0S7</accession>
<protein>
    <recommendedName>
        <fullName evidence="1">TET-Associated Glycosyltransferase domain-containing protein</fullName>
    </recommendedName>
</protein>
<dbReference type="Pfam" id="PF20691">
    <property type="entry name" value="TAGT"/>
    <property type="match status" value="1"/>
</dbReference>
<evidence type="ECO:0000313" key="2">
    <source>
        <dbReference type="EMBL" id="KAA2379598.1"/>
    </source>
</evidence>
<name>A0A5B3H0S7_9BACT</name>
<dbReference type="EMBL" id="VVXH01000004">
    <property type="protein sequence ID" value="KAA2379598.1"/>
    <property type="molecule type" value="Genomic_DNA"/>
</dbReference>
<feature type="domain" description="TET-Associated Glycosyltransferase" evidence="1">
    <location>
        <begin position="11"/>
        <end position="228"/>
    </location>
</feature>
<dbReference type="RefSeq" id="WP_118406869.1">
    <property type="nucleotide sequence ID" value="NZ_JAHOOA010000003.1"/>
</dbReference>
<proteinExistence type="predicted"/>
<sequence length="285" mass="32618">MAMRHNGFVAFILTHGRPDRVLTYEKLRKHGYTGKIYIVCDDEDKTLPEYRKRFGDVLVFSKSEIAKTFDEGDNFGDRRAIIYARNACFELAQQIGATHFIELDDDYTYFKFRFDDQLRWHGADVQDLDAVFDMLLDYFNSAPMLTLAIGQGGDYIGGEKATRFNDGIQPMRKAMNSFICSVDRPFQFVGRINEDVNTYVLLGSRGGVFLSILQIGLDQLETQSNSGGMTELYLDAGTYVKSFYTVMYCPSCVVVSAMGTAHRRLHHHIKWRYAVPKILRESVKK</sequence>
<organism evidence="2 3">
    <name type="scientific">Alistipes onderdonkii</name>
    <dbReference type="NCBI Taxonomy" id="328813"/>
    <lineage>
        <taxon>Bacteria</taxon>
        <taxon>Pseudomonadati</taxon>
        <taxon>Bacteroidota</taxon>
        <taxon>Bacteroidia</taxon>
        <taxon>Bacteroidales</taxon>
        <taxon>Rikenellaceae</taxon>
        <taxon>Alistipes</taxon>
    </lineage>
</organism>
<gene>
    <name evidence="2" type="ORF">F2Y10_05385</name>
</gene>